<sequence>MLPVAACPPRPPRPRRTSSLSARATCLCPLGSAVPINVVMVWDHAARAFAGQYPSIGKKARGPAKPAASRQRRCAAPSIIHFLLFPIMPWLGDAQAPPTGTPTLPHQTNLSPVQMLARTAQTLTSDKACKSGAVASLRAWHLP</sequence>
<name>A0A136J1D8_9PEZI</name>
<dbReference type="Proteomes" id="UP000070501">
    <property type="component" value="Unassembled WGS sequence"/>
</dbReference>
<organism evidence="1 2">
    <name type="scientific">Microdochium bolleyi</name>
    <dbReference type="NCBI Taxonomy" id="196109"/>
    <lineage>
        <taxon>Eukaryota</taxon>
        <taxon>Fungi</taxon>
        <taxon>Dikarya</taxon>
        <taxon>Ascomycota</taxon>
        <taxon>Pezizomycotina</taxon>
        <taxon>Sordariomycetes</taxon>
        <taxon>Xylariomycetidae</taxon>
        <taxon>Xylariales</taxon>
        <taxon>Microdochiaceae</taxon>
        <taxon>Microdochium</taxon>
    </lineage>
</organism>
<dbReference type="AlphaFoldDB" id="A0A136J1D8"/>
<keyword evidence="2" id="KW-1185">Reference proteome</keyword>
<evidence type="ECO:0000313" key="2">
    <source>
        <dbReference type="Proteomes" id="UP000070501"/>
    </source>
</evidence>
<proteinExistence type="predicted"/>
<accession>A0A136J1D8</accession>
<reference evidence="2" key="1">
    <citation type="submission" date="2016-02" db="EMBL/GenBank/DDBJ databases">
        <title>Draft genome sequence of Microdochium bolleyi, a fungal endophyte of beachgrass.</title>
        <authorList>
            <consortium name="DOE Joint Genome Institute"/>
            <person name="David A.S."/>
            <person name="May G."/>
            <person name="Haridas S."/>
            <person name="Lim J."/>
            <person name="Wang M."/>
            <person name="Labutti K."/>
            <person name="Lipzen A."/>
            <person name="Barry K."/>
            <person name="Grigoriev I.V."/>
        </authorList>
    </citation>
    <scope>NUCLEOTIDE SEQUENCE [LARGE SCALE GENOMIC DNA]</scope>
    <source>
        <strain evidence="2">J235TASD1</strain>
    </source>
</reference>
<dbReference type="InParanoid" id="A0A136J1D8"/>
<evidence type="ECO:0000313" key="1">
    <source>
        <dbReference type="EMBL" id="KXJ90923.1"/>
    </source>
</evidence>
<gene>
    <name evidence="1" type="ORF">Micbo1qcDRAFT_163597</name>
</gene>
<dbReference type="EMBL" id="KQ964251">
    <property type="protein sequence ID" value="KXJ90923.1"/>
    <property type="molecule type" value="Genomic_DNA"/>
</dbReference>
<protein>
    <submittedName>
        <fullName evidence="1">Uncharacterized protein</fullName>
    </submittedName>
</protein>